<protein>
    <submittedName>
        <fullName evidence="1">Uncharacterized protein</fullName>
    </submittedName>
</protein>
<comment type="caution">
    <text evidence="1">The sequence shown here is derived from an EMBL/GenBank/DDBJ whole genome shotgun (WGS) entry which is preliminary data.</text>
</comment>
<sequence length="137" mass="15389">MSLQLAGLSWEYLCSMCLPSSSWDCGLAWVCPSEGSRSSMREQTQICKPFSNVCLSHIRYHRPGQSTAVSSERRRRRYLPPTMRRALQSHMAKSMDAGRCDELGGIDTTCHWGQRQTLTSSPLHLLFPLPGTSSLQL</sequence>
<keyword evidence="2" id="KW-1185">Reference proteome</keyword>
<accession>A0A7J8ANF8</accession>
<evidence type="ECO:0000313" key="2">
    <source>
        <dbReference type="Proteomes" id="UP000527355"/>
    </source>
</evidence>
<reference evidence="1 2" key="1">
    <citation type="journal article" date="2020" name="Nature">
        <title>Six reference-quality genomes reveal evolution of bat adaptations.</title>
        <authorList>
            <person name="Jebb D."/>
            <person name="Huang Z."/>
            <person name="Pippel M."/>
            <person name="Hughes G.M."/>
            <person name="Lavrichenko K."/>
            <person name="Devanna P."/>
            <person name="Winkler S."/>
            <person name="Jermiin L.S."/>
            <person name="Skirmuntt E.C."/>
            <person name="Katzourakis A."/>
            <person name="Burkitt-Gray L."/>
            <person name="Ray D.A."/>
            <person name="Sullivan K.A.M."/>
            <person name="Roscito J.G."/>
            <person name="Kirilenko B.M."/>
            <person name="Davalos L.M."/>
            <person name="Corthals A.P."/>
            <person name="Power M.L."/>
            <person name="Jones G."/>
            <person name="Ransome R.D."/>
            <person name="Dechmann D.K.N."/>
            <person name="Locatelli A.G."/>
            <person name="Puechmaille S.J."/>
            <person name="Fedrigo O."/>
            <person name="Jarvis E.D."/>
            <person name="Hiller M."/>
            <person name="Vernes S.C."/>
            <person name="Myers E.W."/>
            <person name="Teeling E.C."/>
        </authorList>
    </citation>
    <scope>NUCLEOTIDE SEQUENCE [LARGE SCALE GENOMIC DNA]</scope>
    <source>
        <strain evidence="1">MMyoMyo1</strain>
        <tissue evidence="1">Flight muscle</tissue>
    </source>
</reference>
<name>A0A7J8ANF8_MYOMY</name>
<dbReference type="EMBL" id="JABWUV010000001">
    <property type="protein sequence ID" value="KAF6387755.1"/>
    <property type="molecule type" value="Genomic_DNA"/>
</dbReference>
<gene>
    <name evidence="1" type="ORF">mMyoMyo1_008193</name>
</gene>
<dbReference type="AlphaFoldDB" id="A0A7J8ANF8"/>
<evidence type="ECO:0000313" key="1">
    <source>
        <dbReference type="EMBL" id="KAF6387755.1"/>
    </source>
</evidence>
<proteinExistence type="predicted"/>
<dbReference type="Proteomes" id="UP000527355">
    <property type="component" value="Unassembled WGS sequence"/>
</dbReference>
<organism evidence="1 2">
    <name type="scientific">Myotis myotis</name>
    <name type="common">Greater mouse-eared bat</name>
    <name type="synonym">Vespertilio myotis</name>
    <dbReference type="NCBI Taxonomy" id="51298"/>
    <lineage>
        <taxon>Eukaryota</taxon>
        <taxon>Metazoa</taxon>
        <taxon>Chordata</taxon>
        <taxon>Craniata</taxon>
        <taxon>Vertebrata</taxon>
        <taxon>Euteleostomi</taxon>
        <taxon>Mammalia</taxon>
        <taxon>Eutheria</taxon>
        <taxon>Laurasiatheria</taxon>
        <taxon>Chiroptera</taxon>
        <taxon>Yangochiroptera</taxon>
        <taxon>Vespertilionidae</taxon>
        <taxon>Myotis</taxon>
    </lineage>
</organism>